<proteinExistence type="predicted"/>
<dbReference type="EMBL" id="GEBQ01020988">
    <property type="protein sequence ID" value="JAT18989.1"/>
    <property type="molecule type" value="Transcribed_RNA"/>
</dbReference>
<reference evidence="1" key="1">
    <citation type="submission" date="2015-11" db="EMBL/GenBank/DDBJ databases">
        <title>De novo transcriptome assembly of four potential Pierce s Disease insect vectors from Arizona vineyards.</title>
        <authorList>
            <person name="Tassone E.E."/>
        </authorList>
    </citation>
    <scope>NUCLEOTIDE SEQUENCE</scope>
</reference>
<evidence type="ECO:0000313" key="1">
    <source>
        <dbReference type="EMBL" id="JAT18989.1"/>
    </source>
</evidence>
<gene>
    <name evidence="1" type="ORF">g.30552</name>
</gene>
<name>A0A1B6L5J4_9HEMI</name>
<sequence length="112" mass="12868">MVLTIYKILNQFTNYCSRNEAMMKPINSRFSVFCLFVTMKTMRRRGLIENQRKSTLNRLSCLLRDDVARSDQFGDAERIAKHEVTQGPQRVEDVAVVPHWLGNGVGNHGNIL</sequence>
<feature type="non-terminal residue" evidence="1">
    <location>
        <position position="112"/>
    </location>
</feature>
<organism evidence="1">
    <name type="scientific">Graphocephala atropunctata</name>
    <dbReference type="NCBI Taxonomy" id="36148"/>
    <lineage>
        <taxon>Eukaryota</taxon>
        <taxon>Metazoa</taxon>
        <taxon>Ecdysozoa</taxon>
        <taxon>Arthropoda</taxon>
        <taxon>Hexapoda</taxon>
        <taxon>Insecta</taxon>
        <taxon>Pterygota</taxon>
        <taxon>Neoptera</taxon>
        <taxon>Paraneoptera</taxon>
        <taxon>Hemiptera</taxon>
        <taxon>Auchenorrhyncha</taxon>
        <taxon>Membracoidea</taxon>
        <taxon>Cicadellidae</taxon>
        <taxon>Cicadellinae</taxon>
        <taxon>Cicadellini</taxon>
        <taxon>Graphocephala</taxon>
    </lineage>
</organism>
<dbReference type="AlphaFoldDB" id="A0A1B6L5J4"/>
<protein>
    <submittedName>
        <fullName evidence="1">Uncharacterized protein</fullName>
    </submittedName>
</protein>
<accession>A0A1B6L5J4</accession>